<dbReference type="RefSeq" id="WP_118212562.1">
    <property type="nucleotide sequence ID" value="NZ_CBCSYD010000004.1"/>
</dbReference>
<organism evidence="1 2">
    <name type="scientific">[Ruminococcus] lactaris</name>
    <dbReference type="NCBI Taxonomy" id="46228"/>
    <lineage>
        <taxon>Bacteria</taxon>
        <taxon>Bacillati</taxon>
        <taxon>Bacillota</taxon>
        <taxon>Clostridia</taxon>
        <taxon>Lachnospirales</taxon>
        <taxon>Lachnospiraceae</taxon>
        <taxon>Mediterraneibacter</taxon>
    </lineage>
</organism>
<dbReference type="EMBL" id="QRHG01000006">
    <property type="protein sequence ID" value="RHF62312.1"/>
    <property type="molecule type" value="Genomic_DNA"/>
</dbReference>
<dbReference type="Proteomes" id="UP000284902">
    <property type="component" value="Unassembled WGS sequence"/>
</dbReference>
<name>A0A414P834_9FIRM</name>
<sequence>MADYEYIFSTLLHKKLKEKIVGRIYVAVRNDILITEIDTIGGIKIDISINDFANKLVNGYSTDYAAYEIAKEYKKKILSKYLK</sequence>
<evidence type="ECO:0000313" key="1">
    <source>
        <dbReference type="EMBL" id="RHF62312.1"/>
    </source>
</evidence>
<dbReference type="AlphaFoldDB" id="A0A414P834"/>
<comment type="caution">
    <text evidence="1">The sequence shown here is derived from an EMBL/GenBank/DDBJ whole genome shotgun (WGS) entry which is preliminary data.</text>
</comment>
<accession>A0A414P834</accession>
<evidence type="ECO:0000313" key="2">
    <source>
        <dbReference type="Proteomes" id="UP000284902"/>
    </source>
</evidence>
<reference evidence="1 2" key="1">
    <citation type="submission" date="2018-08" db="EMBL/GenBank/DDBJ databases">
        <title>A genome reference for cultivated species of the human gut microbiota.</title>
        <authorList>
            <person name="Zou Y."/>
            <person name="Xue W."/>
            <person name="Luo G."/>
        </authorList>
    </citation>
    <scope>NUCLEOTIDE SEQUENCE [LARGE SCALE GENOMIC DNA]</scope>
    <source>
        <strain evidence="1 2">AM25-1LB</strain>
    </source>
</reference>
<gene>
    <name evidence="1" type="ORF">DW672_03465</name>
</gene>
<protein>
    <submittedName>
        <fullName evidence="1">Uncharacterized protein</fullName>
    </submittedName>
</protein>
<proteinExistence type="predicted"/>